<dbReference type="EMBL" id="CP022163">
    <property type="protein sequence ID" value="ATB32781.1"/>
    <property type="molecule type" value="Genomic_DNA"/>
</dbReference>
<dbReference type="Proteomes" id="UP000217289">
    <property type="component" value="Chromosome"/>
</dbReference>
<evidence type="ECO:0000313" key="3">
    <source>
        <dbReference type="Proteomes" id="UP000217289"/>
    </source>
</evidence>
<feature type="chain" id="PRO_5012219542" description="Bacterial surface antigen (D15) domain-containing protein" evidence="1">
    <location>
        <begin position="22"/>
        <end position="976"/>
    </location>
</feature>
<protein>
    <recommendedName>
        <fullName evidence="4">Bacterial surface antigen (D15) domain-containing protein</fullName>
    </recommendedName>
</protein>
<dbReference type="Gene3D" id="2.120.10.30">
    <property type="entry name" value="TolB, C-terminal domain"/>
    <property type="match status" value="1"/>
</dbReference>
<proteinExistence type="predicted"/>
<dbReference type="InterPro" id="IPR011042">
    <property type="entry name" value="6-blade_b-propeller_TolB-like"/>
</dbReference>
<reference evidence="2 3" key="1">
    <citation type="submission" date="2017-06" db="EMBL/GenBank/DDBJ databases">
        <authorList>
            <person name="Kim H.J."/>
            <person name="Triplett B.A."/>
        </authorList>
    </citation>
    <scope>NUCLEOTIDE SEQUENCE [LARGE SCALE GENOMIC DNA]</scope>
    <source>
        <strain evidence="2 3">DSM 14713</strain>
    </source>
</reference>
<dbReference type="PROSITE" id="PS51257">
    <property type="entry name" value="PROKAR_LIPOPROTEIN"/>
    <property type="match status" value="1"/>
</dbReference>
<keyword evidence="3" id="KW-1185">Reference proteome</keyword>
<feature type="signal peptide" evidence="1">
    <location>
        <begin position="1"/>
        <end position="21"/>
    </location>
</feature>
<gene>
    <name evidence="2" type="ORF">MEBOL_006270</name>
</gene>
<accession>A0A250INL2</accession>
<evidence type="ECO:0000313" key="2">
    <source>
        <dbReference type="EMBL" id="ATB32781.1"/>
    </source>
</evidence>
<dbReference type="OrthoDB" id="5476541at2"/>
<dbReference type="KEGG" id="mbd:MEBOL_006270"/>
<dbReference type="RefSeq" id="WP_095983116.1">
    <property type="nucleotide sequence ID" value="NZ_CP022163.1"/>
</dbReference>
<evidence type="ECO:0008006" key="4">
    <source>
        <dbReference type="Google" id="ProtNLM"/>
    </source>
</evidence>
<keyword evidence="1" id="KW-0732">Signal</keyword>
<organism evidence="2 3">
    <name type="scientific">Melittangium boletus DSM 14713</name>
    <dbReference type="NCBI Taxonomy" id="1294270"/>
    <lineage>
        <taxon>Bacteria</taxon>
        <taxon>Pseudomonadati</taxon>
        <taxon>Myxococcota</taxon>
        <taxon>Myxococcia</taxon>
        <taxon>Myxococcales</taxon>
        <taxon>Cystobacterineae</taxon>
        <taxon>Archangiaceae</taxon>
        <taxon>Melittangium</taxon>
    </lineage>
</organism>
<name>A0A250INL2_9BACT</name>
<evidence type="ECO:0000256" key="1">
    <source>
        <dbReference type="SAM" id="SignalP"/>
    </source>
</evidence>
<dbReference type="SUPFAM" id="SSF82171">
    <property type="entry name" value="DPP6 N-terminal domain-like"/>
    <property type="match status" value="1"/>
</dbReference>
<sequence>MPRRFLSVLLLLLSLSGCAFVTPRFEQNVQTEFAREDMRKLSTRTMELYYPARLRPSALRIAARVEDCVERLRLLPRNPKGRERVLVYLTGEDFNNAYVVPDYSSLPQQMVLPSHMSLELFNLLGFGPAELGAVGCHEAVHYVQLQQTDGLWGVLNTFTGGLFQSNSLTESWFLEGLATFYEGRLGTEQGRPHSPVWRGFFEAASQRLGGDFHPGYLNPGHRRMDPFGGNYLMGSHFVAWLAQKYGEEKLWQLVGDQGDSLLPPVGVTLRFRAVYNRTIGTLFDEFSAELARTLQPRARPATQRVLAAQVGYFARLAASPADGATATVDVGRDEVPRLTVRERDGSTRFSRSLTQFLPGRRWLSTHPINMSGLSFTGDGQFLYLVAADVDALGGYLSRVWRVDARTGEVVKTWDGIQGMGGGVSPDGRAYVFVHVSEDTANLVRLDLLTGERTPLTRFEGQVSLGPPAVAADGRIVFSRMTERGWNLALRETDGTVRALTEDGRFNYAPRWLDAGRLVFVREHEGRWQAHVLDLVAGGAPECITDAPHLVMDVAPHGDSEVVFLNREGFDFSLDTAPLESRPSPAAPVAVRASSFPGPVEATPASAPYLGHALDILSDEPYSTLERFFLPELRAPYIYALPDVADPERSIIHGGLALAGQDRLGMHQYSLLVEADTALRDPSVSFTYGTALAAPWTVQLSGARLREVGRRDLQVSLTVSRAFWTTPVSARLLALRRDWFTTSSRPGVRTSLLGPEASVSFTSGESTSYGGTQRGLGLTLSAGVYPLAFDNARPFAEVRGELTAVVPGLPGVKRDNLTLSLVGHALPHAPEGLFQVGGVPLGAFTYQRRQGPEASRSIPLGLQPGVSFVEPLRGYEDFALEARNVLIASARYRYRVIFDYGWTSFFWLGPSFFISQLELEAFGGWARTNLRDNHRAAGGALFLRTNFGQAVSVSLFYQYARRFDDGLGHLHLVGIAL</sequence>
<dbReference type="AlphaFoldDB" id="A0A250INL2"/>